<dbReference type="AlphaFoldDB" id="A0AAW1S927"/>
<reference evidence="2 3" key="1">
    <citation type="journal article" date="2024" name="Nat. Commun.">
        <title>Phylogenomics reveals the evolutionary origins of lichenization in chlorophyte algae.</title>
        <authorList>
            <person name="Puginier C."/>
            <person name="Libourel C."/>
            <person name="Otte J."/>
            <person name="Skaloud P."/>
            <person name="Haon M."/>
            <person name="Grisel S."/>
            <person name="Petersen M."/>
            <person name="Berrin J.G."/>
            <person name="Delaux P.M."/>
            <person name="Dal Grande F."/>
            <person name="Keller J."/>
        </authorList>
    </citation>
    <scope>NUCLEOTIDE SEQUENCE [LARGE SCALE GENOMIC DNA]</scope>
    <source>
        <strain evidence="2 3">SAG 245.80</strain>
    </source>
</reference>
<name>A0AAW1S927_9CHLO</name>
<evidence type="ECO:0000256" key="1">
    <source>
        <dbReference type="SAM" id="MobiDB-lite"/>
    </source>
</evidence>
<organism evidence="2 3">
    <name type="scientific">Elliptochloris bilobata</name>
    <dbReference type="NCBI Taxonomy" id="381761"/>
    <lineage>
        <taxon>Eukaryota</taxon>
        <taxon>Viridiplantae</taxon>
        <taxon>Chlorophyta</taxon>
        <taxon>core chlorophytes</taxon>
        <taxon>Trebouxiophyceae</taxon>
        <taxon>Trebouxiophyceae incertae sedis</taxon>
        <taxon>Elliptochloris clade</taxon>
        <taxon>Elliptochloris</taxon>
    </lineage>
</organism>
<feature type="region of interest" description="Disordered" evidence="1">
    <location>
        <begin position="80"/>
        <end position="104"/>
    </location>
</feature>
<dbReference type="EMBL" id="JALJOU010000008">
    <property type="protein sequence ID" value="KAK9842286.1"/>
    <property type="molecule type" value="Genomic_DNA"/>
</dbReference>
<sequence>MAQKPLFKKAQKAKSKPAAANRHGKVLKVKKGKVFKAPKMEAAKAAFNDAKELTTAINARNESRAAGLAEQNGGRLAVLRAPPPVAAAGNDKRKGRGALAPKPK</sequence>
<evidence type="ECO:0000313" key="2">
    <source>
        <dbReference type="EMBL" id="KAK9842286.1"/>
    </source>
</evidence>
<accession>A0AAW1S927</accession>
<feature type="region of interest" description="Disordered" evidence="1">
    <location>
        <begin position="1"/>
        <end position="25"/>
    </location>
</feature>
<gene>
    <name evidence="2" type="ORF">WJX81_004653</name>
</gene>
<feature type="compositionally biased region" description="Basic residues" evidence="1">
    <location>
        <begin position="1"/>
        <end position="15"/>
    </location>
</feature>
<proteinExistence type="predicted"/>
<dbReference type="InterPro" id="IPR019034">
    <property type="entry name" value="UPF0390"/>
</dbReference>
<protein>
    <submittedName>
        <fullName evidence="2">Uncharacterized protein</fullName>
    </submittedName>
</protein>
<dbReference type="Proteomes" id="UP001445335">
    <property type="component" value="Unassembled WGS sequence"/>
</dbReference>
<comment type="caution">
    <text evidence="2">The sequence shown here is derived from an EMBL/GenBank/DDBJ whole genome shotgun (WGS) entry which is preliminary data.</text>
</comment>
<keyword evidence="3" id="KW-1185">Reference proteome</keyword>
<dbReference type="PANTHER" id="PTHR36769:SF1">
    <property type="entry name" value="2,3-BISPHOSPHOGLYCERATE-DEPENDENT PHOSPHOGLYCERATE MUTASE"/>
    <property type="match status" value="1"/>
</dbReference>
<dbReference type="PANTHER" id="PTHR36769">
    <property type="entry name" value="2,3-BISPHOSPHOGLYCERATE-DEPENDENT PHOSPHOGLYCERATE MUTASE"/>
    <property type="match status" value="1"/>
</dbReference>
<evidence type="ECO:0000313" key="3">
    <source>
        <dbReference type="Proteomes" id="UP001445335"/>
    </source>
</evidence>
<dbReference type="Pfam" id="PF09495">
    <property type="entry name" value="DUF2462"/>
    <property type="match status" value="1"/>
</dbReference>